<dbReference type="Pfam" id="PF03787">
    <property type="entry name" value="RAMPs"/>
    <property type="match status" value="1"/>
</dbReference>
<keyword evidence="4" id="KW-1185">Reference proteome</keyword>
<evidence type="ECO:0000313" key="3">
    <source>
        <dbReference type="EMBL" id="BCU70128.1"/>
    </source>
</evidence>
<dbReference type="InterPro" id="IPR017005">
    <property type="entry name" value="UCP032748"/>
</dbReference>
<dbReference type="RefSeq" id="WP_221286532.1">
    <property type="nucleotide sequence ID" value="NZ_AP024597.1"/>
</dbReference>
<dbReference type="PIRSF" id="PIRSF032748">
    <property type="entry name" value="UCP032748"/>
    <property type="match status" value="1"/>
</dbReference>
<evidence type="ECO:0000256" key="1">
    <source>
        <dbReference type="ARBA" id="ARBA00023118"/>
    </source>
</evidence>
<dbReference type="InterPro" id="IPR005537">
    <property type="entry name" value="RAMP_III_fam"/>
</dbReference>
<accession>A0A8D5U6B7</accession>
<organism evidence="3 4">
    <name type="scientific">Stygiolobus caldivivus</name>
    <dbReference type="NCBI Taxonomy" id="2824673"/>
    <lineage>
        <taxon>Archaea</taxon>
        <taxon>Thermoproteota</taxon>
        <taxon>Thermoprotei</taxon>
        <taxon>Sulfolobales</taxon>
        <taxon>Sulfolobaceae</taxon>
        <taxon>Stygiolobus</taxon>
    </lineage>
</organism>
<dbReference type="Proteomes" id="UP000825123">
    <property type="component" value="Chromosome"/>
</dbReference>
<dbReference type="GeneID" id="66163142"/>
<keyword evidence="1" id="KW-0051">Antiviral defense</keyword>
<evidence type="ECO:0000313" key="4">
    <source>
        <dbReference type="Proteomes" id="UP000825123"/>
    </source>
</evidence>
<evidence type="ECO:0000259" key="2">
    <source>
        <dbReference type="Pfam" id="PF03787"/>
    </source>
</evidence>
<dbReference type="EMBL" id="AP024597">
    <property type="protein sequence ID" value="BCU70128.1"/>
    <property type="molecule type" value="Genomic_DNA"/>
</dbReference>
<feature type="domain" description="CRISPR type III-associated protein" evidence="2">
    <location>
        <begin position="9"/>
        <end position="166"/>
    </location>
</feature>
<gene>
    <name evidence="3" type="ORF">KN1_14250</name>
</gene>
<sequence length="203" mass="22524">MEFGLVVKNLTSLTVGGGSSIGAVDIPLNPVVLPPSTIKGVLRTAVHNYLPDGYSSCGQVEPEEIKKAHKGKGPCDVCTLFGYPDYRDSGCFALTVNVPSVKRHKVTRVKIDDKTQRSEEGALFTQEVVSPNTEFEVTVYFRDSCGEKMLKLLLYSVLALRLWRIGRNAMVDVKLKDDICQKVKCDQEMKDIVSSLSEYMWGE</sequence>
<proteinExistence type="predicted"/>
<dbReference type="KEGG" id="csty:KN1_14250"/>
<name>A0A8D5U6B7_9CREN</name>
<reference evidence="3 4" key="1">
    <citation type="submission" date="2021-04" db="EMBL/GenBank/DDBJ databases">
        <title>Complete genome sequence of Stygiolobus sp. KN-1.</title>
        <authorList>
            <person name="Nakamura K."/>
            <person name="Sakai H."/>
            <person name="Kurosawa N."/>
        </authorList>
    </citation>
    <scope>NUCLEOTIDE SEQUENCE [LARGE SCALE GENOMIC DNA]</scope>
    <source>
        <strain evidence="3 4">KN-1</strain>
    </source>
</reference>
<dbReference type="AlphaFoldDB" id="A0A8D5U6B7"/>
<protein>
    <recommendedName>
        <fullName evidence="2">CRISPR type III-associated protein domain-containing protein</fullName>
    </recommendedName>
</protein>
<dbReference type="CDD" id="cd09726">
    <property type="entry name" value="RAMP_I_III"/>
    <property type="match status" value="1"/>
</dbReference>
<dbReference type="GO" id="GO:0051607">
    <property type="term" value="P:defense response to virus"/>
    <property type="evidence" value="ECO:0007669"/>
    <property type="project" value="UniProtKB-KW"/>
</dbReference>